<dbReference type="Pfam" id="PF03641">
    <property type="entry name" value="Lysine_decarbox"/>
    <property type="match status" value="1"/>
</dbReference>
<name>E6JZK9_PARDN</name>
<comment type="caution">
    <text evidence="2">The sequence shown here is derived from an EMBL/GenBank/DDBJ whole genome shotgun (WGS) entry which is preliminary data.</text>
</comment>
<protein>
    <recommendedName>
        <fullName evidence="1">Cytokinin riboside 5'-monophosphate phosphoribohydrolase</fullName>
        <ecNumber evidence="1">3.2.2.n1</ecNumber>
    </recommendedName>
</protein>
<sequence>MTEADFSGIGEENAEQWIDGVAEEFREGFQTLSAIGPAISIFGSARLSQDNKYCLAAERMARLAVGKGRAVITGGGPGIMEAANRGAKLAGGRSVGLGIILPHEQKLNPYVDTSITFKHFFVRKTMFMQHSQGIIVCPGGFGTFDEMFEALTLVQTHKAPHMPIVLFEKDYWQELFTWLKTTVLDSGMISTFDPGTVFFTNSEAEAVDLVTRD</sequence>
<dbReference type="RefSeq" id="WP_006289948.1">
    <property type="nucleotide sequence ID" value="NZ_AP012333.1"/>
</dbReference>
<dbReference type="InterPro" id="IPR031100">
    <property type="entry name" value="LOG_fam"/>
</dbReference>
<keyword evidence="1" id="KW-0378">Hydrolase</keyword>
<accession>E6JZK9</accession>
<comment type="similarity">
    <text evidence="1">Belongs to the LOG family.</text>
</comment>
<evidence type="ECO:0000313" key="3">
    <source>
        <dbReference type="Proteomes" id="UP000004946"/>
    </source>
</evidence>
<gene>
    <name evidence="2" type="ORF">HMPREF0620_1060</name>
</gene>
<dbReference type="GO" id="GO:0009691">
    <property type="term" value="P:cytokinin biosynthetic process"/>
    <property type="evidence" value="ECO:0007669"/>
    <property type="project" value="UniProtKB-UniRule"/>
</dbReference>
<dbReference type="InterPro" id="IPR005269">
    <property type="entry name" value="LOG"/>
</dbReference>
<evidence type="ECO:0000256" key="1">
    <source>
        <dbReference type="RuleBase" id="RU363015"/>
    </source>
</evidence>
<dbReference type="Proteomes" id="UP000004946">
    <property type="component" value="Chromosome"/>
</dbReference>
<dbReference type="AlphaFoldDB" id="E6JZK9"/>
<dbReference type="eggNOG" id="COG1611">
    <property type="taxonomic scope" value="Bacteria"/>
</dbReference>
<dbReference type="SUPFAM" id="SSF102405">
    <property type="entry name" value="MCP/YpsA-like"/>
    <property type="match status" value="1"/>
</dbReference>
<dbReference type="KEGG" id="pdo:PSDT_0588"/>
<keyword evidence="3" id="KW-1185">Reference proteome</keyword>
<comment type="catalytic activity">
    <reaction evidence="1">
        <text>N(6)-(dimethylallyl)adenosine 5'-phosphate + H2O = N(6)-dimethylallyladenine + D-ribose 5-phosphate</text>
        <dbReference type="Rhea" id="RHEA:48560"/>
        <dbReference type="ChEBI" id="CHEBI:15377"/>
        <dbReference type="ChEBI" id="CHEBI:17660"/>
        <dbReference type="ChEBI" id="CHEBI:57526"/>
        <dbReference type="ChEBI" id="CHEBI:78346"/>
        <dbReference type="EC" id="3.2.2.n1"/>
    </reaction>
</comment>
<dbReference type="HOGENOM" id="CLU_058336_0_4_11"/>
<comment type="catalytic activity">
    <reaction evidence="1">
        <text>9-ribosyl-trans-zeatin 5'-phosphate + H2O = trans-zeatin + D-ribose 5-phosphate</text>
        <dbReference type="Rhea" id="RHEA:48564"/>
        <dbReference type="ChEBI" id="CHEBI:15377"/>
        <dbReference type="ChEBI" id="CHEBI:16522"/>
        <dbReference type="ChEBI" id="CHEBI:78346"/>
        <dbReference type="ChEBI" id="CHEBI:87947"/>
        <dbReference type="EC" id="3.2.2.n1"/>
    </reaction>
</comment>
<dbReference type="NCBIfam" id="TIGR00730">
    <property type="entry name" value="Rossman fold protein, TIGR00730 family"/>
    <property type="match status" value="1"/>
</dbReference>
<dbReference type="EMBL" id="AEON01000001">
    <property type="protein sequence ID" value="EFT84055.1"/>
    <property type="molecule type" value="Genomic_DNA"/>
</dbReference>
<dbReference type="InterPro" id="IPR052341">
    <property type="entry name" value="LOG_family_nucleotidases"/>
</dbReference>
<keyword evidence="1" id="KW-0203">Cytokinin biosynthesis</keyword>
<dbReference type="PATRIC" id="fig|864564.6.peg.649"/>
<evidence type="ECO:0000313" key="2">
    <source>
        <dbReference type="EMBL" id="EFT84055.1"/>
    </source>
</evidence>
<organism evidence="2 3">
    <name type="scientific">Parascardovia denticolens DSM 10105 = JCM 12538</name>
    <dbReference type="NCBI Taxonomy" id="864564"/>
    <lineage>
        <taxon>Bacteria</taxon>
        <taxon>Bacillati</taxon>
        <taxon>Actinomycetota</taxon>
        <taxon>Actinomycetes</taxon>
        <taxon>Bifidobacteriales</taxon>
        <taxon>Bifidobacteriaceae</taxon>
        <taxon>Parascardovia</taxon>
    </lineage>
</organism>
<dbReference type="PANTHER" id="PTHR43393">
    <property type="entry name" value="CYTOKININ RIBOSIDE 5'-MONOPHOSPHATE PHOSPHORIBOHYDROLASE"/>
    <property type="match status" value="1"/>
</dbReference>
<proteinExistence type="inferred from homology"/>
<dbReference type="Gene3D" id="3.40.50.450">
    <property type="match status" value="1"/>
</dbReference>
<dbReference type="PANTHER" id="PTHR43393:SF3">
    <property type="entry name" value="LYSINE DECARBOXYLASE-LIKE PROTEIN"/>
    <property type="match status" value="1"/>
</dbReference>
<dbReference type="GO" id="GO:0005829">
    <property type="term" value="C:cytosol"/>
    <property type="evidence" value="ECO:0007669"/>
    <property type="project" value="TreeGrafter"/>
</dbReference>
<dbReference type="EC" id="3.2.2.n1" evidence="1"/>
<dbReference type="GO" id="GO:0102682">
    <property type="term" value="F:cytokinin riboside 5'-monophosphate phosphoribohydrolase activity"/>
    <property type="evidence" value="ECO:0007669"/>
    <property type="project" value="RHEA"/>
</dbReference>
<reference evidence="2 3" key="1">
    <citation type="submission" date="2010-12" db="EMBL/GenBank/DDBJ databases">
        <authorList>
            <person name="Muzny D."/>
            <person name="Qin X."/>
            <person name="Buhay C."/>
            <person name="Dugan-Rocha S."/>
            <person name="Ding Y."/>
            <person name="Chen G."/>
            <person name="Hawes A."/>
            <person name="Holder M."/>
            <person name="Jhangiani S."/>
            <person name="Johnson A."/>
            <person name="Khan Z."/>
            <person name="Li Z."/>
            <person name="Liu W."/>
            <person name="Liu X."/>
            <person name="Perez L."/>
            <person name="Shen H."/>
            <person name="Wang Q."/>
            <person name="Watt J."/>
            <person name="Xi L."/>
            <person name="Xin Y."/>
            <person name="Zhou J."/>
            <person name="Deng J."/>
            <person name="Jiang H."/>
            <person name="Liu Y."/>
            <person name="Qu J."/>
            <person name="Song X.-Z."/>
            <person name="Zhang L."/>
            <person name="Villasana D."/>
            <person name="Johnson A."/>
            <person name="Liu J."/>
            <person name="Liyanage D."/>
            <person name="Lorensuhewa L."/>
            <person name="Robinson T."/>
            <person name="Song A."/>
            <person name="Song B.-B."/>
            <person name="Dinh H."/>
            <person name="Thornton R."/>
            <person name="Coyle M."/>
            <person name="Francisco L."/>
            <person name="Jackson L."/>
            <person name="Javaid M."/>
            <person name="Korchina V."/>
            <person name="Kovar C."/>
            <person name="Mata R."/>
            <person name="Mathew T."/>
            <person name="Ngo R."/>
            <person name="Nguyen L."/>
            <person name="Nguyen N."/>
            <person name="Okwuonu G."/>
            <person name="Ongeri F."/>
            <person name="Pham C."/>
            <person name="Simmons D."/>
            <person name="Wilczek-Boney K."/>
            <person name="Hale W."/>
            <person name="Jakkamsetti A."/>
            <person name="Pham P."/>
            <person name="Ruth R."/>
            <person name="San Lucas F."/>
            <person name="Warren J."/>
            <person name="Zhang J."/>
            <person name="Zhao Z."/>
            <person name="Zhou C."/>
            <person name="Zhu D."/>
            <person name="Lee S."/>
            <person name="Bess C."/>
            <person name="Blankenburg K."/>
            <person name="Forbes L."/>
            <person name="Fu Q."/>
            <person name="Gubbala S."/>
            <person name="Hirani K."/>
            <person name="Jayaseelan J.C."/>
            <person name="Lara F."/>
            <person name="Munidasa M."/>
            <person name="Palculict T."/>
            <person name="Patil S."/>
            <person name="Pu L.-L."/>
            <person name="Saada N."/>
            <person name="Tang L."/>
            <person name="Weissenberger G."/>
            <person name="Zhu Y."/>
            <person name="Hemphill L."/>
            <person name="Shang Y."/>
            <person name="Youmans B."/>
            <person name="Ayvaz T."/>
            <person name="Ross M."/>
            <person name="Santibanez J."/>
            <person name="Aqrawi P."/>
            <person name="Gross S."/>
            <person name="Joshi V."/>
            <person name="Fowler G."/>
            <person name="Nazareth L."/>
            <person name="Reid J."/>
            <person name="Worley K."/>
            <person name="Petrosino J."/>
            <person name="Highlander S."/>
            <person name="Gibbs R."/>
        </authorList>
    </citation>
    <scope>NUCLEOTIDE SEQUENCE [LARGE SCALE GENOMIC DNA]</scope>
    <source>
        <strain evidence="2 3">DSM 10105</strain>
    </source>
</reference>